<sequence>MSTQQIYEHVTERYSAASRGTALEYGASVAKAFGYSEEELADIPKESNLGLSCGNPTAMASLREGETVIDLGSGAGFDVFLAANKVGPSGKVIGVDMNKASRTGQVSLAVCSIWTIPADPIGQDMLARANEIKAKHNKTNVSFVDAQITDMSAIPSGTADCIISNCVINLVPEEDKPLVFNEMHRLLKPGGRVAVSDILAKRALPEKLRANMALYVGCVAGASLVEQYERYLAEAGFEPGRVVIRDDGADLNVYLETNPDGTRTVGGTGGNLCCNPSIPSAPSAAPSASSSCVCCPSKPGAQQPAPVSSSSSCCSGDKKSAPAVAPASSSCSGGKSKTDAVMESAAAAAAAAAAASSSSSCCGGGSKPGQSYAFDEKDLADLEGENLNELAGSYKIYAVKS</sequence>
<dbReference type="EMBL" id="MAVT02000330">
    <property type="protein sequence ID" value="POS76806.1"/>
    <property type="molecule type" value="Genomic_DNA"/>
</dbReference>
<dbReference type="AlphaFoldDB" id="A0A2P5I2S0"/>
<comment type="caution">
    <text evidence="10">The sequence shown here is derived from an EMBL/GenBank/DDBJ whole genome shotgun (WGS) entry which is preliminary data.</text>
</comment>
<dbReference type="PANTHER" id="PTHR43675:SF8">
    <property type="entry name" value="ARSENITE METHYLTRANSFERASE"/>
    <property type="match status" value="1"/>
</dbReference>
<dbReference type="InterPro" id="IPR029063">
    <property type="entry name" value="SAM-dependent_MTases_sf"/>
</dbReference>
<dbReference type="InterPro" id="IPR025714">
    <property type="entry name" value="Methyltranfer_dom"/>
</dbReference>
<name>A0A2P5I2S0_DIAHE</name>
<comment type="catalytic activity">
    <reaction evidence="7">
        <text>arsenic triglutathione + 2 [thioredoxin]-dithiol + 2 S-adenosyl-L-methionine + H2O = dimethylarsinous acid + 2 [thioredoxin]-disulfide + 3 glutathione + 2 S-adenosyl-L-homocysteine + 2 H(+)</text>
        <dbReference type="Rhea" id="RHEA:69464"/>
        <dbReference type="Rhea" id="RHEA-COMP:10698"/>
        <dbReference type="Rhea" id="RHEA-COMP:10700"/>
        <dbReference type="ChEBI" id="CHEBI:15377"/>
        <dbReference type="ChEBI" id="CHEBI:15378"/>
        <dbReference type="ChEBI" id="CHEBI:23808"/>
        <dbReference type="ChEBI" id="CHEBI:29950"/>
        <dbReference type="ChEBI" id="CHEBI:50058"/>
        <dbReference type="ChEBI" id="CHEBI:57856"/>
        <dbReference type="ChEBI" id="CHEBI:57925"/>
        <dbReference type="ChEBI" id="CHEBI:59789"/>
        <dbReference type="ChEBI" id="CHEBI:183640"/>
        <dbReference type="EC" id="2.1.1.137"/>
    </reaction>
</comment>
<dbReference type="STRING" id="158607.A0A2P5I2S0"/>
<feature type="domain" description="Methyltransferase" evidence="9">
    <location>
        <begin position="123"/>
        <end position="236"/>
    </location>
</feature>
<keyword evidence="11" id="KW-1185">Reference proteome</keyword>
<evidence type="ECO:0000256" key="5">
    <source>
        <dbReference type="ARBA" id="ARBA00034545"/>
    </source>
</evidence>
<dbReference type="GO" id="GO:0032259">
    <property type="term" value="P:methylation"/>
    <property type="evidence" value="ECO:0007669"/>
    <property type="project" value="UniProtKB-KW"/>
</dbReference>
<accession>A0A2P5I2S0</accession>
<dbReference type="EC" id="2.1.1.137" evidence="4"/>
<dbReference type="OrthoDB" id="66144at2759"/>
<evidence type="ECO:0000256" key="7">
    <source>
        <dbReference type="ARBA" id="ARBA00047943"/>
    </source>
</evidence>
<gene>
    <name evidence="10" type="ORF">DHEL01_v204801</name>
</gene>
<dbReference type="PANTHER" id="PTHR43675">
    <property type="entry name" value="ARSENITE METHYLTRANSFERASE"/>
    <property type="match status" value="1"/>
</dbReference>
<reference evidence="10" key="1">
    <citation type="submission" date="2017-09" db="EMBL/GenBank/DDBJ databases">
        <title>Polyketide synthases of a Diaporthe helianthi virulent isolate.</title>
        <authorList>
            <person name="Baroncelli R."/>
        </authorList>
    </citation>
    <scope>NUCLEOTIDE SEQUENCE [LARGE SCALE GENOMIC DNA]</scope>
    <source>
        <strain evidence="10">7/96</strain>
    </source>
</reference>
<comment type="similarity">
    <text evidence="3">Belongs to the methyltransferase superfamily. Arsenite methyltransferase family.</text>
</comment>
<dbReference type="InParanoid" id="A0A2P5I2S0"/>
<comment type="catalytic activity">
    <reaction evidence="6">
        <text>arsenic triglutathione + [thioredoxin]-dithiol + S-adenosyl-L-methionine + 2 H2O = methylarsonous acid + [thioredoxin]-disulfide + 3 glutathione + S-adenosyl-L-homocysteine + H(+)</text>
        <dbReference type="Rhea" id="RHEA:69460"/>
        <dbReference type="Rhea" id="RHEA-COMP:10698"/>
        <dbReference type="Rhea" id="RHEA-COMP:10700"/>
        <dbReference type="ChEBI" id="CHEBI:15377"/>
        <dbReference type="ChEBI" id="CHEBI:15378"/>
        <dbReference type="ChEBI" id="CHEBI:17826"/>
        <dbReference type="ChEBI" id="CHEBI:29950"/>
        <dbReference type="ChEBI" id="CHEBI:50058"/>
        <dbReference type="ChEBI" id="CHEBI:57856"/>
        <dbReference type="ChEBI" id="CHEBI:57925"/>
        <dbReference type="ChEBI" id="CHEBI:59789"/>
        <dbReference type="ChEBI" id="CHEBI:183640"/>
        <dbReference type="EC" id="2.1.1.137"/>
    </reaction>
</comment>
<evidence type="ECO:0000256" key="6">
    <source>
        <dbReference type="ARBA" id="ARBA00047941"/>
    </source>
</evidence>
<evidence type="ECO:0000313" key="11">
    <source>
        <dbReference type="Proteomes" id="UP000094444"/>
    </source>
</evidence>
<dbReference type="Gene3D" id="3.40.50.150">
    <property type="entry name" value="Vaccinia Virus protein VP39"/>
    <property type="match status" value="2"/>
</dbReference>
<dbReference type="InterPro" id="IPR026669">
    <property type="entry name" value="Arsenite_MeTrfase-like"/>
</dbReference>
<dbReference type="CDD" id="cd02440">
    <property type="entry name" value="AdoMet_MTases"/>
    <property type="match status" value="1"/>
</dbReference>
<dbReference type="Proteomes" id="UP000094444">
    <property type="component" value="Unassembled WGS sequence"/>
</dbReference>
<evidence type="ECO:0000256" key="1">
    <source>
        <dbReference type="ARBA" id="ARBA00022679"/>
    </source>
</evidence>
<protein>
    <recommendedName>
        <fullName evidence="5">Arsenite methyltransferase</fullName>
        <ecNumber evidence="4">2.1.1.137</ecNumber>
    </recommendedName>
</protein>
<dbReference type="GO" id="GO:0030791">
    <property type="term" value="F:arsenite methyltransferase activity"/>
    <property type="evidence" value="ECO:0007669"/>
    <property type="project" value="UniProtKB-EC"/>
</dbReference>
<keyword evidence="1" id="KW-0808">Transferase</keyword>
<evidence type="ECO:0000313" key="10">
    <source>
        <dbReference type="EMBL" id="POS76806.1"/>
    </source>
</evidence>
<dbReference type="SUPFAM" id="SSF53335">
    <property type="entry name" value="S-adenosyl-L-methionine-dependent methyltransferases"/>
    <property type="match status" value="1"/>
</dbReference>
<dbReference type="Pfam" id="PF13847">
    <property type="entry name" value="Methyltransf_31"/>
    <property type="match status" value="2"/>
</dbReference>
<feature type="domain" description="Methyltransferase" evidence="9">
    <location>
        <begin position="63"/>
        <end position="100"/>
    </location>
</feature>
<keyword evidence="2" id="KW-0949">S-adenosyl-L-methionine</keyword>
<evidence type="ECO:0000256" key="3">
    <source>
        <dbReference type="ARBA" id="ARBA00034487"/>
    </source>
</evidence>
<evidence type="ECO:0000256" key="2">
    <source>
        <dbReference type="ARBA" id="ARBA00022691"/>
    </source>
</evidence>
<organism evidence="10 11">
    <name type="scientific">Diaporthe helianthi</name>
    <dbReference type="NCBI Taxonomy" id="158607"/>
    <lineage>
        <taxon>Eukaryota</taxon>
        <taxon>Fungi</taxon>
        <taxon>Dikarya</taxon>
        <taxon>Ascomycota</taxon>
        <taxon>Pezizomycotina</taxon>
        <taxon>Sordariomycetes</taxon>
        <taxon>Sordariomycetidae</taxon>
        <taxon>Diaporthales</taxon>
        <taxon>Diaporthaceae</taxon>
        <taxon>Diaporthe</taxon>
    </lineage>
</organism>
<evidence type="ECO:0000256" key="8">
    <source>
        <dbReference type="ARBA" id="ARBA00048428"/>
    </source>
</evidence>
<comment type="catalytic activity">
    <reaction evidence="8">
        <text>arsenic triglutathione + 3 [thioredoxin]-dithiol + 3 S-adenosyl-L-methionine = trimethylarsine + 3 [thioredoxin]-disulfide + 3 glutathione + 3 S-adenosyl-L-homocysteine + 3 H(+)</text>
        <dbReference type="Rhea" id="RHEA:69432"/>
        <dbReference type="Rhea" id="RHEA-COMP:10698"/>
        <dbReference type="Rhea" id="RHEA-COMP:10700"/>
        <dbReference type="ChEBI" id="CHEBI:15378"/>
        <dbReference type="ChEBI" id="CHEBI:27130"/>
        <dbReference type="ChEBI" id="CHEBI:29950"/>
        <dbReference type="ChEBI" id="CHEBI:50058"/>
        <dbReference type="ChEBI" id="CHEBI:57856"/>
        <dbReference type="ChEBI" id="CHEBI:57925"/>
        <dbReference type="ChEBI" id="CHEBI:59789"/>
        <dbReference type="ChEBI" id="CHEBI:183640"/>
        <dbReference type="EC" id="2.1.1.137"/>
    </reaction>
</comment>
<evidence type="ECO:0000259" key="9">
    <source>
        <dbReference type="Pfam" id="PF13847"/>
    </source>
</evidence>
<proteinExistence type="inferred from homology"/>
<evidence type="ECO:0000256" key="4">
    <source>
        <dbReference type="ARBA" id="ARBA00034521"/>
    </source>
</evidence>